<feature type="region of interest" description="Disordered" evidence="1">
    <location>
        <begin position="982"/>
        <end position="1006"/>
    </location>
</feature>
<dbReference type="Proteomes" id="UP001176517">
    <property type="component" value="Unassembled WGS sequence"/>
</dbReference>
<feature type="compositionally biased region" description="Low complexity" evidence="1">
    <location>
        <begin position="523"/>
        <end position="535"/>
    </location>
</feature>
<dbReference type="PANTHER" id="PTHR47219">
    <property type="entry name" value="RAB GTPASE-ACTIVATING PROTEIN 1-LIKE"/>
    <property type="match status" value="1"/>
</dbReference>
<feature type="compositionally biased region" description="Low complexity" evidence="1">
    <location>
        <begin position="217"/>
        <end position="230"/>
    </location>
</feature>
<accession>A0AAN6GQ29</accession>
<feature type="compositionally biased region" description="Polar residues" evidence="1">
    <location>
        <begin position="673"/>
        <end position="687"/>
    </location>
</feature>
<feature type="compositionally biased region" description="Polar residues" evidence="1">
    <location>
        <begin position="118"/>
        <end position="129"/>
    </location>
</feature>
<evidence type="ECO:0000313" key="4">
    <source>
        <dbReference type="Proteomes" id="UP001176517"/>
    </source>
</evidence>
<comment type="caution">
    <text evidence="3">The sequence shown here is derived from an EMBL/GenBank/DDBJ whole genome shotgun (WGS) entry which is preliminary data.</text>
</comment>
<dbReference type="SUPFAM" id="SSF47923">
    <property type="entry name" value="Ypt/Rab-GAP domain of gyp1p"/>
    <property type="match status" value="2"/>
</dbReference>
<feature type="region of interest" description="Disordered" evidence="1">
    <location>
        <begin position="575"/>
        <end position="653"/>
    </location>
</feature>
<feature type="region of interest" description="Disordered" evidence="1">
    <location>
        <begin position="212"/>
        <end position="311"/>
    </location>
</feature>
<feature type="compositionally biased region" description="Low complexity" evidence="1">
    <location>
        <begin position="403"/>
        <end position="420"/>
    </location>
</feature>
<feature type="compositionally biased region" description="Basic residues" evidence="1">
    <location>
        <begin position="690"/>
        <end position="700"/>
    </location>
</feature>
<evidence type="ECO:0000313" key="3">
    <source>
        <dbReference type="EMBL" id="KAK0551538.1"/>
    </source>
</evidence>
<protein>
    <recommendedName>
        <fullName evidence="2">Rab-GAP TBC domain-containing protein</fullName>
    </recommendedName>
</protein>
<evidence type="ECO:0000256" key="1">
    <source>
        <dbReference type="SAM" id="MobiDB-lite"/>
    </source>
</evidence>
<gene>
    <name evidence="3" type="ORF">OC846_003253</name>
</gene>
<feature type="compositionally biased region" description="Polar residues" evidence="1">
    <location>
        <begin position="997"/>
        <end position="1006"/>
    </location>
</feature>
<proteinExistence type="predicted"/>
<feature type="compositionally biased region" description="Basic and acidic residues" evidence="1">
    <location>
        <begin position="231"/>
        <end position="244"/>
    </location>
</feature>
<dbReference type="Gene3D" id="1.10.472.80">
    <property type="entry name" value="Ypt/Rab-GAP domain of gyp1p, domain 3"/>
    <property type="match status" value="1"/>
</dbReference>
<dbReference type="Gene3D" id="1.10.8.270">
    <property type="entry name" value="putative rabgap domain of human tbc1 domain family member 14 like domains"/>
    <property type="match status" value="1"/>
</dbReference>
<evidence type="ECO:0000259" key="2">
    <source>
        <dbReference type="PROSITE" id="PS50086"/>
    </source>
</evidence>
<dbReference type="EMBL" id="JAPDMZ010000075">
    <property type="protein sequence ID" value="KAK0551538.1"/>
    <property type="molecule type" value="Genomic_DNA"/>
</dbReference>
<dbReference type="GO" id="GO:0031267">
    <property type="term" value="F:small GTPase binding"/>
    <property type="evidence" value="ECO:0007669"/>
    <property type="project" value="TreeGrafter"/>
</dbReference>
<keyword evidence="4" id="KW-1185">Reference proteome</keyword>
<feature type="compositionally biased region" description="Polar residues" evidence="1">
    <location>
        <begin position="297"/>
        <end position="311"/>
    </location>
</feature>
<dbReference type="PROSITE" id="PS50086">
    <property type="entry name" value="TBC_RABGAP"/>
    <property type="match status" value="1"/>
</dbReference>
<feature type="region of interest" description="Disordered" evidence="1">
    <location>
        <begin position="85"/>
        <end position="189"/>
    </location>
</feature>
<organism evidence="3 4">
    <name type="scientific">Tilletia horrida</name>
    <dbReference type="NCBI Taxonomy" id="155126"/>
    <lineage>
        <taxon>Eukaryota</taxon>
        <taxon>Fungi</taxon>
        <taxon>Dikarya</taxon>
        <taxon>Basidiomycota</taxon>
        <taxon>Ustilaginomycotina</taxon>
        <taxon>Exobasidiomycetes</taxon>
        <taxon>Tilletiales</taxon>
        <taxon>Tilletiaceae</taxon>
        <taxon>Tilletia</taxon>
    </lineage>
</organism>
<dbReference type="GO" id="GO:0005096">
    <property type="term" value="F:GTPase activator activity"/>
    <property type="evidence" value="ECO:0007669"/>
    <property type="project" value="TreeGrafter"/>
</dbReference>
<feature type="compositionally biased region" description="Gly residues" evidence="1">
    <location>
        <begin position="797"/>
        <end position="811"/>
    </location>
</feature>
<dbReference type="PANTHER" id="PTHR47219:SF20">
    <property type="entry name" value="TBC1 DOMAIN FAMILY MEMBER 2B"/>
    <property type="match status" value="1"/>
</dbReference>
<dbReference type="Pfam" id="PF00566">
    <property type="entry name" value="RabGAP-TBC"/>
    <property type="match status" value="1"/>
</dbReference>
<dbReference type="InterPro" id="IPR000195">
    <property type="entry name" value="Rab-GAP-TBC_dom"/>
</dbReference>
<dbReference type="InterPro" id="IPR035969">
    <property type="entry name" value="Rab-GAP_TBC_sf"/>
</dbReference>
<feature type="compositionally biased region" description="Acidic residues" evidence="1">
    <location>
        <begin position="706"/>
        <end position="717"/>
    </location>
</feature>
<feature type="compositionally biased region" description="Polar residues" evidence="1">
    <location>
        <begin position="152"/>
        <end position="173"/>
    </location>
</feature>
<feature type="compositionally biased region" description="Basic and acidic residues" evidence="1">
    <location>
        <begin position="843"/>
        <end position="858"/>
    </location>
</feature>
<feature type="compositionally biased region" description="Acidic residues" evidence="1">
    <location>
        <begin position="813"/>
        <end position="837"/>
    </location>
</feature>
<feature type="compositionally biased region" description="Polar residues" evidence="1">
    <location>
        <begin position="261"/>
        <end position="290"/>
    </location>
</feature>
<dbReference type="SMART" id="SM00164">
    <property type="entry name" value="TBC"/>
    <property type="match status" value="1"/>
</dbReference>
<reference evidence="3" key="1">
    <citation type="journal article" date="2023" name="PhytoFront">
        <title>Draft Genome Resources of Seven Strains of Tilletia horrida, Causal Agent of Kernel Smut of Rice.</title>
        <authorList>
            <person name="Khanal S."/>
            <person name="Antony Babu S."/>
            <person name="Zhou X.G."/>
        </authorList>
    </citation>
    <scope>NUCLEOTIDE SEQUENCE</scope>
    <source>
        <strain evidence="3">TX6</strain>
    </source>
</reference>
<feature type="compositionally biased region" description="Low complexity" evidence="1">
    <location>
        <begin position="543"/>
        <end position="563"/>
    </location>
</feature>
<feature type="compositionally biased region" description="Low complexity" evidence="1">
    <location>
        <begin position="106"/>
        <end position="117"/>
    </location>
</feature>
<feature type="domain" description="Rab-GAP TBC" evidence="2">
    <location>
        <begin position="1153"/>
        <end position="1342"/>
    </location>
</feature>
<dbReference type="InterPro" id="IPR050302">
    <property type="entry name" value="Rab_GAP_TBC_domain"/>
</dbReference>
<feature type="compositionally biased region" description="Low complexity" evidence="1">
    <location>
        <begin position="581"/>
        <end position="593"/>
    </location>
</feature>
<feature type="compositionally biased region" description="Low complexity" evidence="1">
    <location>
        <begin position="608"/>
        <end position="630"/>
    </location>
</feature>
<feature type="region of interest" description="Disordered" evidence="1">
    <location>
        <begin position="787"/>
        <end position="861"/>
    </location>
</feature>
<name>A0AAN6GQ29_9BASI</name>
<feature type="region of interest" description="Disordered" evidence="1">
    <location>
        <begin position="395"/>
        <end position="436"/>
    </location>
</feature>
<feature type="region of interest" description="Disordered" evidence="1">
    <location>
        <begin position="459"/>
        <end position="563"/>
    </location>
</feature>
<feature type="region of interest" description="Disordered" evidence="1">
    <location>
        <begin position="669"/>
        <end position="729"/>
    </location>
</feature>
<dbReference type="FunFam" id="1.10.8.270:FF:000026">
    <property type="entry name" value="TBC (Tre-2/Bub2/Cdc16) domain family"/>
    <property type="match status" value="1"/>
</dbReference>
<sequence>MTSTIANPLFDPLQGDLLDTPTASVIRPALSEADAAASSHTPQQRTQFIRSALAQAKANDEARVSDDLFGQQQVSRVFGAQKSRASLFDDDDDENDEQQREVAGNSAFSTFSTETASGKGNRSGSSRTGAGTVRRRSRYAGLLGDEDEEDNSFLSSKSQGGRSLSQTGHSSRAPTPLPSDRRQDDDNAEPSLNLLTTLHRMQDADIDRYMRIFGGPSNRSTSSSTANSRSGPKDATVRERRRPEASPSISSIGTFDAPDVSTPSEDYSLLSPPSTTASHEQSGASTSSLQPPELKRNSSSKSTGSQEEGSGSIASYDLVRHLSSALSAAVQSASDANADVDLLREEYERAMDHKRREWEARETALRALCSLHGIKNGEIDRALMRASPLQQELETKKVAGVVPHTPGAPSSSSASDAPTPVKSQENLPDPESDAITAGGLSALHESLQEAMLDDLERSPSTITASPMPAFGQSRLDAGDGAGPEMSEGSVSPNVPQRHRRSSSRSTVATTRTRDTSPGAVSARSSRSQRPTSVSSAPTSEGTSVSKSASAPPSSSVAIKSTSAAASAAATFSRAFWRTKKSPSNSSSSLLNAKPAEKPAQPNVTRLPTTFSFGSAKTSSASGATQAGSKSNPHLSRETELSGTEKAPNAAVSGPKTVELDFILPSDAKPPTFASLSRRATTSQTKPAGSSRRKRRNAAHQRSRDENDSEESSGDEFEVYGGKGSLVPPRPVFSEVGSDLLAPQLLTDRYGFVYDATPADIKLLREARRASSSAPACLTGIRVGMKARGIDDSDEEGGAGGSERTGEEGIGAGDETDQDNSVDADSDLAEPLSGDEEASGSRSSDTEGSRDEDVSREDATMIVGGNSSFSVKTSAAPAMLTLDLPPSLDFTGLDKFDTATTASSNGTNASKIFKAGLTPVSESKPVIEASVILAESQEVGRRLGPTSPSQELEFKMSGNRPTMSALNLIESERGGEIQGDLAMAQTPSSRKTSDSRKQSSAAPTGSQTVRRLLGQLKAMHDEQQSKQQAEWDQFLQRRKDRQLAAIAAATAQANQKANRISRVFGAPAASPAPEHASLVSEGNSLISAARSNLPGSAAEEEQLILSLVGIQRFGSGLEHSHQAQTQQQLQQPQNILSRAGKEDWAELQRLCRAGIPLCYRGAIWKECSGATEIAEPGRYEELLGEHEGETNDCLTQIDLDVHRTMPTNIFFGGNGPGVPKLRRVLVAFSWYDPVCGYCQGMNNLAATLLLTLPNEEDAFWTLVCIIGKVLPPEYYTSHLLVSQADQRVLVELVEEHMPKLAGHMREIGVDLPAVTFAWFLSLYTDCLPVETLFRVWDILFIDGMVVLFRIAMAILLLSEKELLATSGPAAFYGHMHSLTSRMFSVDRLFKLACGELATTIRYPQILTRREKHVKDLRVELGLDSA</sequence>